<dbReference type="InterPro" id="IPR004013">
    <property type="entry name" value="PHP_dom"/>
</dbReference>
<dbReference type="InterPro" id="IPR037160">
    <property type="entry name" value="DNA_Pol_thumb_sf"/>
</dbReference>
<dbReference type="InterPro" id="IPR029398">
    <property type="entry name" value="PolB_thumb"/>
</dbReference>
<comment type="catalytic activity">
    <reaction evidence="8">
        <text>DNA(n) + a 2'-deoxyribonucleoside 5'-triphosphate = DNA(n+1) + diphosphate</text>
        <dbReference type="Rhea" id="RHEA:22508"/>
        <dbReference type="Rhea" id="RHEA-COMP:17339"/>
        <dbReference type="Rhea" id="RHEA-COMP:17340"/>
        <dbReference type="ChEBI" id="CHEBI:33019"/>
        <dbReference type="ChEBI" id="CHEBI:61560"/>
        <dbReference type="ChEBI" id="CHEBI:173112"/>
        <dbReference type="EC" id="2.7.7.7"/>
    </reaction>
</comment>
<dbReference type="SMART" id="SM00278">
    <property type="entry name" value="HhH1"/>
    <property type="match status" value="3"/>
</dbReference>
<comment type="cofactor">
    <cofactor evidence="1">
        <name>Mg(2+)</name>
        <dbReference type="ChEBI" id="CHEBI:18420"/>
    </cofactor>
</comment>
<dbReference type="GO" id="GO:0042578">
    <property type="term" value="F:phosphoric ester hydrolase activity"/>
    <property type="evidence" value="ECO:0007669"/>
    <property type="project" value="TreeGrafter"/>
</dbReference>
<keyword evidence="3" id="KW-0237">DNA synthesis</keyword>
<dbReference type="InterPro" id="IPR003583">
    <property type="entry name" value="Hlx-hairpin-Hlx_DNA-bd_motif"/>
</dbReference>
<dbReference type="GO" id="GO:0003887">
    <property type="term" value="F:DNA-directed DNA polymerase activity"/>
    <property type="evidence" value="ECO:0007669"/>
    <property type="project" value="UniProtKB-KW"/>
</dbReference>
<dbReference type="Gene3D" id="3.30.210.10">
    <property type="entry name" value="DNA polymerase, thumb domain"/>
    <property type="match status" value="1"/>
</dbReference>
<dbReference type="Pfam" id="PF14716">
    <property type="entry name" value="HHH_8"/>
    <property type="match status" value="1"/>
</dbReference>
<dbReference type="SMART" id="SM00481">
    <property type="entry name" value="POLIIIAc"/>
    <property type="match status" value="1"/>
</dbReference>
<evidence type="ECO:0000256" key="1">
    <source>
        <dbReference type="ARBA" id="ARBA00001946"/>
    </source>
</evidence>
<evidence type="ECO:0000256" key="3">
    <source>
        <dbReference type="ARBA" id="ARBA00022634"/>
    </source>
</evidence>
<keyword evidence="12" id="KW-0269">Exonuclease</keyword>
<sequence length="570" mass="64283">MNKKDIIKLLETIATYMELKGDNPFKISAFRKAAAALETDERTLTEIEDFTKLQGIGKGTAAVITEYMETNESSVLEELKQEVPEGLIPLLKLPGLGGKKIAKLYKELDIRDMESLHQACMENRVQGLSGFGKKTEEKIIAAIEEFGKRPDRLPLAFMLPIAEEILEALKHMHSIERFSQAGSIRRIRETVKDLDFIISTAEPHAVREQLVSLPNVKDIIANGDTKVSVTLAYEYDVSVDFRLVEDKAFATTLHHFTGSKDHNVRMRQLAKERGEKISEYGVENAETGEVMTFESEQAFYEHFGLSFIPPELREDGTEVDAFIKPQTLVTYGAVKGDLHMHSTWSDGAYSIEEMAEACRARGYEYMAITDHSQYLKVANGLTPERIRKQREEINRLNAQFDDFTILAGIEMDILPDATLDYDDEMLAELDFVIASIHSSFSQSREEIMNRLKQALNNVHVDLIAHPTGRLIGRRNGYDVDIDMLIELAKETKTALELNANPNRLDLAAEHIKKAQEAGVKIAINTDAHNLDMLEHMEIGISTGIKGWLKPETVLNTYSLNELTAFLNRHK</sequence>
<organism evidence="12 13">
    <name type="scientific">Priestia megaterium</name>
    <name type="common">Bacillus megaterium</name>
    <dbReference type="NCBI Taxonomy" id="1404"/>
    <lineage>
        <taxon>Bacteria</taxon>
        <taxon>Bacillati</taxon>
        <taxon>Bacillota</taxon>
        <taxon>Bacilli</taxon>
        <taxon>Bacillales</taxon>
        <taxon>Bacillaceae</taxon>
        <taxon>Priestia</taxon>
    </lineage>
</organism>
<dbReference type="GO" id="GO:0006281">
    <property type="term" value="P:DNA repair"/>
    <property type="evidence" value="ECO:0007669"/>
    <property type="project" value="InterPro"/>
</dbReference>
<dbReference type="InterPro" id="IPR043519">
    <property type="entry name" value="NT_sf"/>
</dbReference>
<evidence type="ECO:0000259" key="9">
    <source>
        <dbReference type="SMART" id="SM00278"/>
    </source>
</evidence>
<dbReference type="InterPro" id="IPR027421">
    <property type="entry name" value="DNA_pol_lamdba_lyase_dom_sf"/>
</dbReference>
<dbReference type="InterPro" id="IPR002054">
    <property type="entry name" value="DNA-dir_DNA_pol_X"/>
</dbReference>
<keyword evidence="12" id="KW-0378">Hydrolase</keyword>
<evidence type="ECO:0000259" key="10">
    <source>
        <dbReference type="SMART" id="SM00481"/>
    </source>
</evidence>
<accession>A0A3D8X4U2</accession>
<dbReference type="InterPro" id="IPR047967">
    <property type="entry name" value="PolX_PHP"/>
</dbReference>
<evidence type="ECO:0000259" key="11">
    <source>
        <dbReference type="SMART" id="SM00483"/>
    </source>
</evidence>
<evidence type="ECO:0000256" key="7">
    <source>
        <dbReference type="ARBA" id="ARBA00022932"/>
    </source>
</evidence>
<dbReference type="Pfam" id="PF02811">
    <property type="entry name" value="PHP"/>
    <property type="match status" value="1"/>
</dbReference>
<comment type="caution">
    <text evidence="12">The sequence shown here is derived from an EMBL/GenBank/DDBJ whole genome shotgun (WGS) entry which is preliminary data.</text>
</comment>
<dbReference type="PIRSF" id="PIRSF005047">
    <property type="entry name" value="UCP005047_YshC"/>
    <property type="match status" value="1"/>
</dbReference>
<dbReference type="GO" id="GO:0008270">
    <property type="term" value="F:zinc ion binding"/>
    <property type="evidence" value="ECO:0007669"/>
    <property type="project" value="TreeGrafter"/>
</dbReference>
<dbReference type="SUPFAM" id="SSF81301">
    <property type="entry name" value="Nucleotidyltransferase"/>
    <property type="match status" value="1"/>
</dbReference>
<dbReference type="SUPFAM" id="SSF47802">
    <property type="entry name" value="DNA polymerase beta, N-terminal domain-like"/>
    <property type="match status" value="1"/>
</dbReference>
<reference evidence="12 13" key="1">
    <citation type="journal article" date="2018" name="Appl. Environ. Microbiol.">
        <title>Antimicrobial susceptibility testing and tentative epidemiological cut-off values of five Bacillus species relevant for use as animal feed additives or for plant protection.</title>
        <authorList>
            <person name="Agerso Y."/>
            <person name="Stuer-Lauridsen B."/>
            <person name="Bjerre K."/>
            <person name="Jensen M.G."/>
            <person name="Johansen E."/>
            <person name="Bennedsen M."/>
            <person name="Brockmann E."/>
            <person name="Nielsen B."/>
        </authorList>
    </citation>
    <scope>NUCLEOTIDE SEQUENCE [LARGE SCALE GENOMIC DNA]</scope>
    <source>
        <strain evidence="12 13">CHCC20162</strain>
    </source>
</reference>
<feature type="domain" description="Helix-hairpin-helix DNA-binding motif class 1" evidence="9">
    <location>
        <begin position="88"/>
        <end position="107"/>
    </location>
</feature>
<feature type="domain" description="Helix-hairpin-helix DNA-binding motif class 1" evidence="9">
    <location>
        <begin position="123"/>
        <end position="142"/>
    </location>
</feature>
<dbReference type="GO" id="GO:0005829">
    <property type="term" value="C:cytosol"/>
    <property type="evidence" value="ECO:0007669"/>
    <property type="project" value="TreeGrafter"/>
</dbReference>
<dbReference type="InterPro" id="IPR050243">
    <property type="entry name" value="PHP_phosphatase"/>
</dbReference>
<evidence type="ECO:0000256" key="6">
    <source>
        <dbReference type="ARBA" id="ARBA00022705"/>
    </source>
</evidence>
<name>A0A3D8X4U2_PRIMG</name>
<dbReference type="EMBL" id="PQWM01000008">
    <property type="protein sequence ID" value="RDZ15603.1"/>
    <property type="molecule type" value="Genomic_DNA"/>
</dbReference>
<evidence type="ECO:0000256" key="2">
    <source>
        <dbReference type="ARBA" id="ARBA00012417"/>
    </source>
</evidence>
<gene>
    <name evidence="12" type="ORF">C3744_10525</name>
</gene>
<keyword evidence="12" id="KW-0540">Nuclease</keyword>
<dbReference type="InterPro" id="IPR010996">
    <property type="entry name" value="HHH_MUS81"/>
</dbReference>
<dbReference type="Gene3D" id="3.30.460.10">
    <property type="entry name" value="Beta Polymerase, domain 2"/>
    <property type="match status" value="1"/>
</dbReference>
<dbReference type="SUPFAM" id="SSF89550">
    <property type="entry name" value="PHP domain-like"/>
    <property type="match status" value="1"/>
</dbReference>
<dbReference type="NCBIfam" id="NF006375">
    <property type="entry name" value="PRK08609.1"/>
    <property type="match status" value="1"/>
</dbReference>
<evidence type="ECO:0000256" key="5">
    <source>
        <dbReference type="ARBA" id="ARBA00022695"/>
    </source>
</evidence>
<dbReference type="Gene3D" id="1.10.150.110">
    <property type="entry name" value="DNA polymerase beta, N-terminal domain-like"/>
    <property type="match status" value="1"/>
</dbReference>
<dbReference type="InterPro" id="IPR016195">
    <property type="entry name" value="Pol/histidinol_Pase-like"/>
</dbReference>
<dbReference type="EC" id="2.7.7.7" evidence="2"/>
<dbReference type="InterPro" id="IPR003141">
    <property type="entry name" value="Pol/His_phosphatase_N"/>
</dbReference>
<dbReference type="GO" id="GO:0003677">
    <property type="term" value="F:DNA binding"/>
    <property type="evidence" value="ECO:0007669"/>
    <property type="project" value="InterPro"/>
</dbReference>
<dbReference type="CDD" id="cd07436">
    <property type="entry name" value="PHP_PolX"/>
    <property type="match status" value="1"/>
</dbReference>
<feature type="domain" description="DNA-directed DNA polymerase X" evidence="11">
    <location>
        <begin position="1"/>
        <end position="314"/>
    </location>
</feature>
<dbReference type="InterPro" id="IPR022311">
    <property type="entry name" value="PolX-like"/>
</dbReference>
<dbReference type="CDD" id="cd00141">
    <property type="entry name" value="NT_POLXc"/>
    <property type="match status" value="1"/>
</dbReference>
<dbReference type="SMART" id="SM00483">
    <property type="entry name" value="POLXc"/>
    <property type="match status" value="1"/>
</dbReference>
<dbReference type="GO" id="GO:0004527">
    <property type="term" value="F:exonuclease activity"/>
    <property type="evidence" value="ECO:0007669"/>
    <property type="project" value="UniProtKB-KW"/>
</dbReference>
<protein>
    <recommendedName>
        <fullName evidence="2">DNA-directed DNA polymerase</fullName>
        <ecNumber evidence="2">2.7.7.7</ecNumber>
    </recommendedName>
</protein>
<keyword evidence="6" id="KW-0235">DNA replication</keyword>
<dbReference type="Proteomes" id="UP000256519">
    <property type="component" value="Unassembled WGS sequence"/>
</dbReference>
<evidence type="ECO:0000256" key="8">
    <source>
        <dbReference type="ARBA" id="ARBA00049244"/>
    </source>
</evidence>
<keyword evidence="5" id="KW-0548">Nucleotidyltransferase</keyword>
<evidence type="ECO:0000256" key="4">
    <source>
        <dbReference type="ARBA" id="ARBA00022679"/>
    </source>
</evidence>
<dbReference type="RefSeq" id="WP_116073876.1">
    <property type="nucleotide sequence ID" value="NZ_CP187630.1"/>
</dbReference>
<dbReference type="Pfam" id="PF14791">
    <property type="entry name" value="DNA_pol_B_thumb"/>
    <property type="match status" value="1"/>
</dbReference>
<dbReference type="PANTHER" id="PTHR36928">
    <property type="entry name" value="PHOSPHATASE YCDX-RELATED"/>
    <property type="match status" value="1"/>
</dbReference>
<dbReference type="FunFam" id="3.20.20.140:FF:000047">
    <property type="entry name" value="PHP domain-containing protein"/>
    <property type="match status" value="1"/>
</dbReference>
<keyword evidence="4" id="KW-0808">Transferase</keyword>
<evidence type="ECO:0000313" key="13">
    <source>
        <dbReference type="Proteomes" id="UP000256519"/>
    </source>
</evidence>
<dbReference type="Pfam" id="PF14520">
    <property type="entry name" value="HHH_5"/>
    <property type="match status" value="1"/>
</dbReference>
<dbReference type="PANTHER" id="PTHR36928:SF1">
    <property type="entry name" value="PHOSPHATASE YCDX-RELATED"/>
    <property type="match status" value="1"/>
</dbReference>
<dbReference type="AlphaFoldDB" id="A0A3D8X4U2"/>
<feature type="domain" description="Helix-hairpin-helix DNA-binding motif class 1" evidence="9">
    <location>
        <begin position="48"/>
        <end position="67"/>
    </location>
</feature>
<dbReference type="Gene3D" id="3.20.20.140">
    <property type="entry name" value="Metal-dependent hydrolases"/>
    <property type="match status" value="1"/>
</dbReference>
<dbReference type="Gene3D" id="1.10.150.20">
    <property type="entry name" value="5' to 3' exonuclease, C-terminal subdomain"/>
    <property type="match status" value="1"/>
</dbReference>
<proteinExistence type="predicted"/>
<feature type="domain" description="Polymerase/histidinol phosphatase N-terminal" evidence="10">
    <location>
        <begin position="336"/>
        <end position="415"/>
    </location>
</feature>
<keyword evidence="7" id="KW-0239">DNA-directed DNA polymerase</keyword>
<evidence type="ECO:0000313" key="12">
    <source>
        <dbReference type="EMBL" id="RDZ15603.1"/>
    </source>
</evidence>